<reference evidence="1 2" key="1">
    <citation type="submission" date="2019-07" db="EMBL/GenBank/DDBJ databases">
        <title>Whole genome shotgun sequence of Segetibacter aerophilus NBRC 106135.</title>
        <authorList>
            <person name="Hosoyama A."/>
            <person name="Uohara A."/>
            <person name="Ohji S."/>
            <person name="Ichikawa N."/>
        </authorList>
    </citation>
    <scope>NUCLEOTIDE SEQUENCE [LARGE SCALE GENOMIC DNA]</scope>
    <source>
        <strain evidence="1 2">NBRC 106135</strain>
    </source>
</reference>
<proteinExistence type="predicted"/>
<evidence type="ECO:0000313" key="1">
    <source>
        <dbReference type="EMBL" id="GEO12248.1"/>
    </source>
</evidence>
<dbReference type="SUPFAM" id="SSF55961">
    <property type="entry name" value="Bet v1-like"/>
    <property type="match status" value="1"/>
</dbReference>
<dbReference type="PANTHER" id="PTHR36166">
    <property type="entry name" value="CHROMOSOME 9, WHOLE GENOME SHOTGUN SEQUENCE"/>
    <property type="match status" value="1"/>
</dbReference>
<dbReference type="AlphaFoldDB" id="A0A512BJW6"/>
<dbReference type="EMBL" id="BJYT01000048">
    <property type="protein sequence ID" value="GEO12248.1"/>
    <property type="molecule type" value="Genomic_DNA"/>
</dbReference>
<dbReference type="Pfam" id="PF10604">
    <property type="entry name" value="Polyketide_cyc2"/>
    <property type="match status" value="1"/>
</dbReference>
<dbReference type="OrthoDB" id="191189at2"/>
<organism evidence="1 2">
    <name type="scientific">Segetibacter aerophilus</name>
    <dbReference type="NCBI Taxonomy" id="670293"/>
    <lineage>
        <taxon>Bacteria</taxon>
        <taxon>Pseudomonadati</taxon>
        <taxon>Bacteroidota</taxon>
        <taxon>Chitinophagia</taxon>
        <taxon>Chitinophagales</taxon>
        <taxon>Chitinophagaceae</taxon>
        <taxon>Segetibacter</taxon>
    </lineage>
</organism>
<dbReference type="CDD" id="cd07822">
    <property type="entry name" value="SRPBCC_4"/>
    <property type="match status" value="1"/>
</dbReference>
<protein>
    <recommendedName>
        <fullName evidence="3">Polyketide cyclase</fullName>
    </recommendedName>
</protein>
<name>A0A512BJW6_9BACT</name>
<dbReference type="InterPro" id="IPR023393">
    <property type="entry name" value="START-like_dom_sf"/>
</dbReference>
<sequence length="145" mass="16613">MNKSIKTEIIINASKEKVWNILTDFHNYPTWNPFIISIEGKLGKGEKLRNTLLSAGKKFVFKPAILSVVSYQYFDWLGRLFIPGIFDGHNSFEIDELSSYQVRLLHSEHFSGILSTYILKKIGNDTRNNFVSMNQAVKALAENKN</sequence>
<dbReference type="RefSeq" id="WP_147206369.1">
    <property type="nucleotide sequence ID" value="NZ_BJYT01000048.1"/>
</dbReference>
<dbReference type="InterPro" id="IPR019587">
    <property type="entry name" value="Polyketide_cyclase/dehydratase"/>
</dbReference>
<dbReference type="Proteomes" id="UP000321513">
    <property type="component" value="Unassembled WGS sequence"/>
</dbReference>
<gene>
    <name evidence="1" type="ORF">SAE01_47440</name>
</gene>
<evidence type="ECO:0000313" key="2">
    <source>
        <dbReference type="Proteomes" id="UP000321513"/>
    </source>
</evidence>
<dbReference type="PANTHER" id="PTHR36166:SF1">
    <property type="entry name" value="SRPBCC DOMAIN-CONTAINING PROTEIN"/>
    <property type="match status" value="1"/>
</dbReference>
<evidence type="ECO:0008006" key="3">
    <source>
        <dbReference type="Google" id="ProtNLM"/>
    </source>
</evidence>
<accession>A0A512BJW6</accession>
<dbReference type="Gene3D" id="3.30.530.20">
    <property type="match status" value="1"/>
</dbReference>
<keyword evidence="2" id="KW-1185">Reference proteome</keyword>
<comment type="caution">
    <text evidence="1">The sequence shown here is derived from an EMBL/GenBank/DDBJ whole genome shotgun (WGS) entry which is preliminary data.</text>
</comment>